<reference evidence="1" key="1">
    <citation type="journal article" date="2013" name="Genome Biol.">
        <title>Draft genome of the mountain pine beetle, Dendroctonus ponderosae Hopkins, a major forest pest.</title>
        <authorList>
            <person name="Keeling C.I."/>
            <person name="Yuen M.M."/>
            <person name="Liao N.Y."/>
            <person name="Docking T.R."/>
            <person name="Chan S.K."/>
            <person name="Taylor G.A."/>
            <person name="Palmquist D.L."/>
            <person name="Jackman S.D."/>
            <person name="Nguyen A."/>
            <person name="Li M."/>
            <person name="Henderson H."/>
            <person name="Janes J.K."/>
            <person name="Zhao Y."/>
            <person name="Pandoh P."/>
            <person name="Moore R."/>
            <person name="Sperling F.A."/>
            <person name="Huber D.P."/>
            <person name="Birol I."/>
            <person name="Jones S.J."/>
            <person name="Bohlmann J."/>
        </authorList>
    </citation>
    <scope>NUCLEOTIDE SEQUENCE</scope>
</reference>
<organism evidence="1">
    <name type="scientific">Dendroctonus ponderosae</name>
    <name type="common">Mountain pine beetle</name>
    <dbReference type="NCBI Taxonomy" id="77166"/>
    <lineage>
        <taxon>Eukaryota</taxon>
        <taxon>Metazoa</taxon>
        <taxon>Ecdysozoa</taxon>
        <taxon>Arthropoda</taxon>
        <taxon>Hexapoda</taxon>
        <taxon>Insecta</taxon>
        <taxon>Pterygota</taxon>
        <taxon>Neoptera</taxon>
        <taxon>Endopterygota</taxon>
        <taxon>Coleoptera</taxon>
        <taxon>Polyphaga</taxon>
        <taxon>Cucujiformia</taxon>
        <taxon>Curculionidae</taxon>
        <taxon>Scolytinae</taxon>
        <taxon>Dendroctonus</taxon>
    </lineage>
</organism>
<accession>N6U6J6</accession>
<sequence length="125" mass="13263">MRVVAKGVAEATTIEVAETMTETGTETGIGMTVIEAEATEENGAIATDTMEEEEVEEVVIIGIGTIGVEVDEAAAGTRSNPHPSSVIVADNLSVTISFTGFSQLHALELLYFTTNYCSLFFRSII</sequence>
<evidence type="ECO:0000313" key="1">
    <source>
        <dbReference type="EMBL" id="ENN76276.1"/>
    </source>
</evidence>
<proteinExistence type="predicted"/>
<feature type="non-terminal residue" evidence="1">
    <location>
        <position position="1"/>
    </location>
</feature>
<dbReference type="AlphaFoldDB" id="N6U6J6"/>
<gene>
    <name evidence="1" type="ORF">YQE_07240</name>
</gene>
<dbReference type="HOGENOM" id="CLU_1994925_0_0_1"/>
<name>N6U6J6_DENPD</name>
<protein>
    <submittedName>
        <fullName evidence="1">Uncharacterized protein</fullName>
    </submittedName>
</protein>
<dbReference type="EMBL" id="KB740984">
    <property type="protein sequence ID" value="ENN76276.1"/>
    <property type="molecule type" value="Genomic_DNA"/>
</dbReference>